<proteinExistence type="predicted"/>
<dbReference type="EMBL" id="CM037155">
    <property type="protein sequence ID" value="KAH7847472.1"/>
    <property type="molecule type" value="Genomic_DNA"/>
</dbReference>
<name>A0ACB7Y2N4_9ERIC</name>
<evidence type="ECO:0000313" key="1">
    <source>
        <dbReference type="EMBL" id="KAH7847472.1"/>
    </source>
</evidence>
<sequence>MSFDEPVSFFKSPKIIKTNGQWFTFEEDVAVCNALLSVLEDLRDGNIEPNFNIGDGIFQKFVACTNNESRSQDSVQSRWENIMKCCFKFNAYLKQIKSECHKGLTEYQMANQAKLLYVEYEKEQFIMDHCWEILQHRINWQNLADTKKPNSPTKTTDSFPQSSNTPTRTTDSYAQSSNTPPWTTDSYAQSSRFTQIADVPFPTEEYDQTTCRGCCHSPISERSSGWEIEQERARGKARIMDPETSSVDDLIEQLNRQARKAEMRKVHLEEKRFHLAKKMQELEEKQVAVKQQERDDAVMFMDTSKMDHQAQLYWAMRKDEIIAKAYNRLNISG</sequence>
<protein>
    <submittedName>
        <fullName evidence="1">Uncharacterized protein</fullName>
    </submittedName>
</protein>
<comment type="caution">
    <text evidence="1">The sequence shown here is derived from an EMBL/GenBank/DDBJ whole genome shotgun (WGS) entry which is preliminary data.</text>
</comment>
<reference evidence="1 2" key="1">
    <citation type="journal article" date="2021" name="Hortic Res">
        <title>High-quality reference genome and annotation aids understanding of berry development for evergreen blueberry (Vaccinium darrowii).</title>
        <authorList>
            <person name="Yu J."/>
            <person name="Hulse-Kemp A.M."/>
            <person name="Babiker E."/>
            <person name="Staton M."/>
        </authorList>
    </citation>
    <scope>NUCLEOTIDE SEQUENCE [LARGE SCALE GENOMIC DNA]</scope>
    <source>
        <strain evidence="2">cv. NJ 8807/NJ 8810</strain>
        <tissue evidence="1">Young leaf</tissue>
    </source>
</reference>
<dbReference type="Proteomes" id="UP000828048">
    <property type="component" value="Chromosome 5"/>
</dbReference>
<gene>
    <name evidence="1" type="ORF">Vadar_026435</name>
</gene>
<organism evidence="1 2">
    <name type="scientific">Vaccinium darrowii</name>
    <dbReference type="NCBI Taxonomy" id="229202"/>
    <lineage>
        <taxon>Eukaryota</taxon>
        <taxon>Viridiplantae</taxon>
        <taxon>Streptophyta</taxon>
        <taxon>Embryophyta</taxon>
        <taxon>Tracheophyta</taxon>
        <taxon>Spermatophyta</taxon>
        <taxon>Magnoliopsida</taxon>
        <taxon>eudicotyledons</taxon>
        <taxon>Gunneridae</taxon>
        <taxon>Pentapetalae</taxon>
        <taxon>asterids</taxon>
        <taxon>Ericales</taxon>
        <taxon>Ericaceae</taxon>
        <taxon>Vaccinioideae</taxon>
        <taxon>Vaccinieae</taxon>
        <taxon>Vaccinium</taxon>
    </lineage>
</organism>
<keyword evidence="2" id="KW-1185">Reference proteome</keyword>
<accession>A0ACB7Y2N4</accession>
<evidence type="ECO:0000313" key="2">
    <source>
        <dbReference type="Proteomes" id="UP000828048"/>
    </source>
</evidence>